<gene>
    <name evidence="11" type="ORF">WA026_015000</name>
</gene>
<dbReference type="InterPro" id="IPR001134">
    <property type="entry name" value="Netrin_domain"/>
</dbReference>
<feature type="disulfide bond" evidence="8">
    <location>
        <begin position="40"/>
        <end position="49"/>
    </location>
</feature>
<dbReference type="PROSITE" id="PS01248">
    <property type="entry name" value="EGF_LAM_1"/>
    <property type="match status" value="1"/>
</dbReference>
<evidence type="ECO:0008006" key="13">
    <source>
        <dbReference type="Google" id="ProtNLM"/>
    </source>
</evidence>
<dbReference type="AlphaFoldDB" id="A0AAW1U7X7"/>
<evidence type="ECO:0000256" key="2">
    <source>
        <dbReference type="ARBA" id="ARBA00022525"/>
    </source>
</evidence>
<evidence type="ECO:0000256" key="4">
    <source>
        <dbReference type="ARBA" id="ARBA00022737"/>
    </source>
</evidence>
<evidence type="ECO:0000256" key="7">
    <source>
        <dbReference type="ARBA" id="ARBA00023292"/>
    </source>
</evidence>
<dbReference type="InterPro" id="IPR002049">
    <property type="entry name" value="LE_dom"/>
</dbReference>
<dbReference type="SUPFAM" id="SSF50242">
    <property type="entry name" value="TIMP-like"/>
    <property type="match status" value="1"/>
</dbReference>
<dbReference type="Gene3D" id="2.40.50.120">
    <property type="match status" value="1"/>
</dbReference>
<dbReference type="InterPro" id="IPR018933">
    <property type="entry name" value="Netrin_module_non-TIMP"/>
</dbReference>
<dbReference type="PANTHER" id="PTHR10574">
    <property type="entry name" value="NETRIN/LAMININ-RELATED"/>
    <property type="match status" value="1"/>
</dbReference>
<dbReference type="Gene3D" id="2.10.25.10">
    <property type="entry name" value="Laminin"/>
    <property type="match status" value="1"/>
</dbReference>
<evidence type="ECO:0000256" key="1">
    <source>
        <dbReference type="ARBA" id="ARBA00004613"/>
    </source>
</evidence>
<feature type="domain" description="NTR" evidence="10">
    <location>
        <begin position="97"/>
        <end position="232"/>
    </location>
</feature>
<name>A0AAW1U7X7_9CUCU</name>
<dbReference type="PROSITE" id="PS50027">
    <property type="entry name" value="EGF_LAM_2"/>
    <property type="match status" value="1"/>
</dbReference>
<dbReference type="SMART" id="SM00643">
    <property type="entry name" value="C345C"/>
    <property type="match status" value="1"/>
</dbReference>
<keyword evidence="3" id="KW-0732">Signal</keyword>
<evidence type="ECO:0000259" key="9">
    <source>
        <dbReference type="PROSITE" id="PS50027"/>
    </source>
</evidence>
<dbReference type="GO" id="GO:0005604">
    <property type="term" value="C:basement membrane"/>
    <property type="evidence" value="ECO:0007669"/>
    <property type="project" value="TreeGrafter"/>
</dbReference>
<feature type="disulfide bond" evidence="8">
    <location>
        <begin position="21"/>
        <end position="38"/>
    </location>
</feature>
<keyword evidence="6" id="KW-0325">Glycoprotein</keyword>
<dbReference type="GO" id="GO:0008045">
    <property type="term" value="P:motor neuron axon guidance"/>
    <property type="evidence" value="ECO:0007669"/>
    <property type="project" value="TreeGrafter"/>
</dbReference>
<keyword evidence="7 8" id="KW-0424">Laminin EGF-like domain</keyword>
<dbReference type="Proteomes" id="UP001431783">
    <property type="component" value="Unassembled WGS sequence"/>
</dbReference>
<dbReference type="GO" id="GO:0016358">
    <property type="term" value="P:dendrite development"/>
    <property type="evidence" value="ECO:0007669"/>
    <property type="project" value="TreeGrafter"/>
</dbReference>
<evidence type="ECO:0000313" key="12">
    <source>
        <dbReference type="Proteomes" id="UP001431783"/>
    </source>
</evidence>
<comment type="subcellular location">
    <subcellularLocation>
        <location evidence="1">Secreted</location>
    </subcellularLocation>
</comment>
<dbReference type="CDD" id="cd03579">
    <property type="entry name" value="NTR_netrin-1_like"/>
    <property type="match status" value="1"/>
</dbReference>
<feature type="domain" description="Laminin EGF-like" evidence="9">
    <location>
        <begin position="19"/>
        <end position="68"/>
    </location>
</feature>
<dbReference type="GO" id="GO:0009887">
    <property type="term" value="P:animal organ morphogenesis"/>
    <property type="evidence" value="ECO:0007669"/>
    <property type="project" value="TreeGrafter"/>
</dbReference>
<evidence type="ECO:0000256" key="5">
    <source>
        <dbReference type="ARBA" id="ARBA00023157"/>
    </source>
</evidence>
<dbReference type="Pfam" id="PF01759">
    <property type="entry name" value="NTR"/>
    <property type="match status" value="1"/>
</dbReference>
<dbReference type="PANTHER" id="PTHR10574:SF365">
    <property type="entry name" value="NETRIN-A-RELATED"/>
    <property type="match status" value="1"/>
</dbReference>
<reference evidence="11 12" key="1">
    <citation type="submission" date="2023-03" db="EMBL/GenBank/DDBJ databases">
        <title>Genome insight into feeding habits of ladybird beetles.</title>
        <authorList>
            <person name="Li H.-S."/>
            <person name="Huang Y.-H."/>
            <person name="Pang H."/>
        </authorList>
    </citation>
    <scope>NUCLEOTIDE SEQUENCE [LARGE SCALE GENOMIC DNA]</scope>
    <source>
        <strain evidence="11">SYSU_2023b</strain>
        <tissue evidence="11">Whole body</tissue>
    </source>
</reference>
<keyword evidence="5 8" id="KW-1015">Disulfide bond</keyword>
<keyword evidence="2" id="KW-0964">Secreted</keyword>
<dbReference type="EMBL" id="JARQZJ010000038">
    <property type="protein sequence ID" value="KAK9876759.1"/>
    <property type="molecule type" value="Genomic_DNA"/>
</dbReference>
<dbReference type="PROSITE" id="PS50189">
    <property type="entry name" value="NTR"/>
    <property type="match status" value="1"/>
</dbReference>
<dbReference type="FunFam" id="2.10.25.10:FF:000048">
    <property type="entry name" value="Netrin 3"/>
    <property type="match status" value="1"/>
</dbReference>
<keyword evidence="12" id="KW-1185">Reference proteome</keyword>
<evidence type="ECO:0000313" key="11">
    <source>
        <dbReference type="EMBL" id="KAK9876759.1"/>
    </source>
</evidence>
<feature type="disulfide bond" evidence="8">
    <location>
        <begin position="52"/>
        <end position="66"/>
    </location>
</feature>
<feature type="disulfide bond" evidence="8">
    <location>
        <begin position="19"/>
        <end position="31"/>
    </location>
</feature>
<dbReference type="InterPro" id="IPR008993">
    <property type="entry name" value="TIMP-like_OB-fold"/>
</dbReference>
<dbReference type="Pfam" id="PF00053">
    <property type="entry name" value="EGF_laminin"/>
    <property type="match status" value="1"/>
</dbReference>
<dbReference type="GO" id="GO:0005576">
    <property type="term" value="C:extracellular region"/>
    <property type="evidence" value="ECO:0007669"/>
    <property type="project" value="UniProtKB-SubCell"/>
</dbReference>
<dbReference type="InterPro" id="IPR050440">
    <property type="entry name" value="Laminin/Netrin_ECM"/>
</dbReference>
<evidence type="ECO:0000256" key="6">
    <source>
        <dbReference type="ARBA" id="ARBA00023180"/>
    </source>
</evidence>
<sequence>MVGIASFGFRENDGASQACDCHPIGASGKTCNQNTGQCPCKDGVVGITCNRCAKGYQQSRSHIAPCIKIPVVQMMATEEEDGYGEEPDPSSVGGDQCGKCKAATKRLNMNKYCKRDFAIMAKVLSHIDNSEDEHTKGWIRFMIYVEYIYKKNRDSRIRKGTMFMVVPEADLNCKCPKIKSGKQYLFLGREKDDSPGGTISGNLGITQRSIVIEWRDEWDQRMRRFRRRARKCK</sequence>
<evidence type="ECO:0000256" key="8">
    <source>
        <dbReference type="PROSITE-ProRule" id="PRU00460"/>
    </source>
</evidence>
<keyword evidence="4" id="KW-0677">Repeat</keyword>
<dbReference type="SUPFAM" id="SSF57196">
    <property type="entry name" value="EGF/Laminin"/>
    <property type="match status" value="1"/>
</dbReference>
<organism evidence="11 12">
    <name type="scientific">Henosepilachna vigintioctopunctata</name>
    <dbReference type="NCBI Taxonomy" id="420089"/>
    <lineage>
        <taxon>Eukaryota</taxon>
        <taxon>Metazoa</taxon>
        <taxon>Ecdysozoa</taxon>
        <taxon>Arthropoda</taxon>
        <taxon>Hexapoda</taxon>
        <taxon>Insecta</taxon>
        <taxon>Pterygota</taxon>
        <taxon>Neoptera</taxon>
        <taxon>Endopterygota</taxon>
        <taxon>Coleoptera</taxon>
        <taxon>Polyphaga</taxon>
        <taxon>Cucujiformia</taxon>
        <taxon>Coccinelloidea</taxon>
        <taxon>Coccinellidae</taxon>
        <taxon>Epilachninae</taxon>
        <taxon>Epilachnini</taxon>
        <taxon>Henosepilachna</taxon>
    </lineage>
</organism>
<dbReference type="CDD" id="cd00055">
    <property type="entry name" value="EGF_Lam"/>
    <property type="match status" value="1"/>
</dbReference>
<evidence type="ECO:0000256" key="3">
    <source>
        <dbReference type="ARBA" id="ARBA00022729"/>
    </source>
</evidence>
<accession>A0AAW1U7X7</accession>
<dbReference type="SMART" id="SM00180">
    <property type="entry name" value="EGF_Lam"/>
    <property type="match status" value="1"/>
</dbReference>
<comment type="caution">
    <text evidence="11">The sequence shown here is derived from an EMBL/GenBank/DDBJ whole genome shotgun (WGS) entry which is preliminary data.</text>
</comment>
<evidence type="ECO:0000259" key="10">
    <source>
        <dbReference type="PROSITE" id="PS50189"/>
    </source>
</evidence>
<dbReference type="GO" id="GO:0009888">
    <property type="term" value="P:tissue development"/>
    <property type="evidence" value="ECO:0007669"/>
    <property type="project" value="TreeGrafter"/>
</dbReference>
<protein>
    <recommendedName>
        <fullName evidence="13">Netrin</fullName>
    </recommendedName>
</protein>
<proteinExistence type="predicted"/>